<keyword evidence="3" id="KW-1185">Reference proteome</keyword>
<dbReference type="InterPro" id="IPR002401">
    <property type="entry name" value="Cyt_P450_E_grp-I"/>
</dbReference>
<dbReference type="InterPro" id="IPR001128">
    <property type="entry name" value="Cyt_P450"/>
</dbReference>
<protein>
    <submittedName>
        <fullName evidence="2">Cytochrome P450 oxidoreductase</fullName>
    </submittedName>
</protein>
<reference evidence="2 3" key="1">
    <citation type="submission" date="2024-07" db="EMBL/GenBank/DDBJ databases">
        <title>Section-level genome sequencing and comparative genomics of Aspergillus sections Usti and Cavernicolus.</title>
        <authorList>
            <consortium name="Lawrence Berkeley National Laboratory"/>
            <person name="Nybo J.L."/>
            <person name="Vesth T.C."/>
            <person name="Theobald S."/>
            <person name="Frisvad J.C."/>
            <person name="Larsen T.O."/>
            <person name="Kjaerboelling I."/>
            <person name="Rothschild-Mancinelli K."/>
            <person name="Lyhne E.K."/>
            <person name="Kogle M.E."/>
            <person name="Barry K."/>
            <person name="Clum A."/>
            <person name="Na H."/>
            <person name="Ledsgaard L."/>
            <person name="Lin J."/>
            <person name="Lipzen A."/>
            <person name="Kuo A."/>
            <person name="Riley R."/>
            <person name="Mondo S."/>
            <person name="Labutti K."/>
            <person name="Haridas S."/>
            <person name="Pangalinan J."/>
            <person name="Salamov A.A."/>
            <person name="Simmons B.A."/>
            <person name="Magnuson J.K."/>
            <person name="Chen J."/>
            <person name="Drula E."/>
            <person name="Henrissat B."/>
            <person name="Wiebenga A."/>
            <person name="Lubbers R.J."/>
            <person name="Gomes A.C."/>
            <person name="Makela M.R."/>
            <person name="Stajich J."/>
            <person name="Grigoriev I.V."/>
            <person name="Mortensen U.H."/>
            <person name="De Vries R.P."/>
            <person name="Baker S.E."/>
            <person name="Andersen M.R."/>
        </authorList>
    </citation>
    <scope>NUCLEOTIDE SEQUENCE [LARGE SCALE GENOMIC DNA]</scope>
    <source>
        <strain evidence="2 3">CBS 209.92</strain>
    </source>
</reference>
<dbReference type="PRINTS" id="PR00385">
    <property type="entry name" value="P450"/>
</dbReference>
<dbReference type="Gene3D" id="1.10.630.10">
    <property type="entry name" value="Cytochrome P450"/>
    <property type="match status" value="1"/>
</dbReference>
<accession>A0ABR4FTN3</accession>
<evidence type="ECO:0000313" key="2">
    <source>
        <dbReference type="EMBL" id="KAL2786617.1"/>
    </source>
</evidence>
<dbReference type="PANTHER" id="PTHR24305">
    <property type="entry name" value="CYTOCHROME P450"/>
    <property type="match status" value="1"/>
</dbReference>
<comment type="similarity">
    <text evidence="1">Belongs to the cytochrome P450 family.</text>
</comment>
<gene>
    <name evidence="2" type="ORF">BJX66DRAFT_312360</name>
</gene>
<proteinExistence type="inferred from homology"/>
<comment type="caution">
    <text evidence="2">The sequence shown here is derived from an EMBL/GenBank/DDBJ whole genome shotgun (WGS) entry which is preliminary data.</text>
</comment>
<dbReference type="Proteomes" id="UP001610563">
    <property type="component" value="Unassembled WGS sequence"/>
</dbReference>
<evidence type="ECO:0000256" key="1">
    <source>
        <dbReference type="ARBA" id="ARBA00010617"/>
    </source>
</evidence>
<dbReference type="SUPFAM" id="SSF48264">
    <property type="entry name" value="Cytochrome P450"/>
    <property type="match status" value="1"/>
</dbReference>
<dbReference type="InterPro" id="IPR050121">
    <property type="entry name" value="Cytochrome_P450_monoxygenase"/>
</dbReference>
<dbReference type="EMBL" id="JBFTWV010000113">
    <property type="protein sequence ID" value="KAL2786617.1"/>
    <property type="molecule type" value="Genomic_DNA"/>
</dbReference>
<dbReference type="Pfam" id="PF00067">
    <property type="entry name" value="p450"/>
    <property type="match status" value="1"/>
</dbReference>
<dbReference type="InterPro" id="IPR036396">
    <property type="entry name" value="Cyt_P450_sf"/>
</dbReference>
<evidence type="ECO:0000313" key="3">
    <source>
        <dbReference type="Proteomes" id="UP001610563"/>
    </source>
</evidence>
<dbReference type="PRINTS" id="PR00463">
    <property type="entry name" value="EP450I"/>
</dbReference>
<sequence>MNNGEPWRDTRKMFNTAFAPNHLMTFIPAILEKIDTFLGVLDGHARSGDEFELGKRCTLLTFDVIGRVILNIDLQTQKEGSEQHEVVQCFMELLANLPTFPQIQWLLNPRKYRRRMQLTRTIEGSLESIIQEKFENLHGDKPYGEKPAVSDRSVLSLALEGIDTLTPQAIQTSIDSIRTFLFAGYDTTSVLLQWAFYELSRTPRALAALREELDRVIGPDADPKAAANAIMSNEAKLNQLVYLTAVIKETLRLHPPAGSSRFAEHGTNCHLQTPKGPLRVDGAILYLNHFSIQRDPTVYGDSAETWVPERWLQGGGEGDGFAAGAWRPFERGPRGCIGQELAMLEARLVLVMAVRRYDFVKVGVGARTNGEGVSYIDEHGHYVSAEPLYDTFNLSAKPVDGTRMTVEFRKASAN</sequence>
<dbReference type="PANTHER" id="PTHR24305:SF222">
    <property type="entry name" value="CYTOCHROME P450 MONOOXYGENASE STCS"/>
    <property type="match status" value="1"/>
</dbReference>
<organism evidence="2 3">
    <name type="scientific">Aspergillus keveii</name>
    <dbReference type="NCBI Taxonomy" id="714993"/>
    <lineage>
        <taxon>Eukaryota</taxon>
        <taxon>Fungi</taxon>
        <taxon>Dikarya</taxon>
        <taxon>Ascomycota</taxon>
        <taxon>Pezizomycotina</taxon>
        <taxon>Eurotiomycetes</taxon>
        <taxon>Eurotiomycetidae</taxon>
        <taxon>Eurotiales</taxon>
        <taxon>Aspergillaceae</taxon>
        <taxon>Aspergillus</taxon>
        <taxon>Aspergillus subgen. Nidulantes</taxon>
    </lineage>
</organism>
<name>A0ABR4FTN3_9EURO</name>